<evidence type="ECO:0000313" key="2">
    <source>
        <dbReference type="EMBL" id="OAQ71774.1"/>
    </source>
</evidence>
<accession>A0A179G1N1</accession>
<evidence type="ECO:0000256" key="1">
    <source>
        <dbReference type="SAM" id="MobiDB-lite"/>
    </source>
</evidence>
<gene>
    <name evidence="2" type="ORF">VFPBJ_10553</name>
</gene>
<protein>
    <submittedName>
        <fullName evidence="2">BTB domain-containingtranscription factor</fullName>
    </submittedName>
</protein>
<sequence length="365" mass="40188">MARSNDDADRNVEAEDQQTGDKHQTEHEEPDAKRTKTEKQPSREGEGDDSKREDGHSDHETHHQNGAHKAASKSKSGAAERPGDEPDVPSSILEKGIIYFFIRGRVNVEEPHKVDDIARTFILLRPIATDAKLGSGPLSDAGTTRVLALPKKQLPMSGRERFMAFVDMAGASYDEIKGSFLASSDYETKTAGTRHTPAATPVGEGVYAITTTGRESHLAYMTTLPKELGEVQKKLGIKDQGSFILSTKNPEYPGPANARLPKGPEFPKKLQEEFRSLRWMPSRPNHLDYVNAQVLLVGESSGIDKAVEPQKEDEKDGAEEPMEALEHLEDEDLNRMSDLAGDQSASIFADLHAQAKDYPSIQTTF</sequence>
<feature type="compositionally biased region" description="Low complexity" evidence="1">
    <location>
        <begin position="67"/>
        <end position="79"/>
    </location>
</feature>
<dbReference type="PANTHER" id="PTHR34776:SF1">
    <property type="entry name" value="F17F16.3 PROTEIN"/>
    <property type="match status" value="1"/>
</dbReference>
<dbReference type="Proteomes" id="UP000078240">
    <property type="component" value="Unassembled WGS sequence"/>
</dbReference>
<proteinExistence type="predicted"/>
<feature type="compositionally biased region" description="Basic and acidic residues" evidence="1">
    <location>
        <begin position="1"/>
        <end position="63"/>
    </location>
</feature>
<evidence type="ECO:0000313" key="3">
    <source>
        <dbReference type="Proteomes" id="UP000078240"/>
    </source>
</evidence>
<dbReference type="AlphaFoldDB" id="A0A179G1N1"/>
<dbReference type="EMBL" id="LSBH01000010">
    <property type="protein sequence ID" value="OAQ71774.1"/>
    <property type="molecule type" value="Genomic_DNA"/>
</dbReference>
<comment type="caution">
    <text evidence="2">The sequence shown here is derived from an EMBL/GenBank/DDBJ whole genome shotgun (WGS) entry which is preliminary data.</text>
</comment>
<feature type="region of interest" description="Disordered" evidence="1">
    <location>
        <begin position="1"/>
        <end position="90"/>
    </location>
</feature>
<name>A0A179G1N1_PURLI</name>
<reference evidence="2 3" key="1">
    <citation type="submission" date="2016-01" db="EMBL/GenBank/DDBJ databases">
        <title>Biosynthesis of antibiotic leucinostatins and their inhibition on Phytophthora in bio-control Purpureocillium lilacinum.</title>
        <authorList>
            <person name="Wang G."/>
            <person name="Liu Z."/>
            <person name="Lin R."/>
            <person name="Li E."/>
            <person name="Mao Z."/>
            <person name="Ling J."/>
            <person name="Yin W."/>
            <person name="Xie B."/>
        </authorList>
    </citation>
    <scope>NUCLEOTIDE SEQUENCE [LARGE SCALE GENOMIC DNA]</scope>
    <source>
        <strain evidence="2">PLBJ-1</strain>
    </source>
</reference>
<dbReference type="PANTHER" id="PTHR34776">
    <property type="entry name" value="F17F16.3 PROTEIN"/>
    <property type="match status" value="1"/>
</dbReference>
<organism evidence="2 3">
    <name type="scientific">Purpureocillium lilacinum</name>
    <name type="common">Paecilomyces lilacinus</name>
    <dbReference type="NCBI Taxonomy" id="33203"/>
    <lineage>
        <taxon>Eukaryota</taxon>
        <taxon>Fungi</taxon>
        <taxon>Dikarya</taxon>
        <taxon>Ascomycota</taxon>
        <taxon>Pezizomycotina</taxon>
        <taxon>Sordariomycetes</taxon>
        <taxon>Hypocreomycetidae</taxon>
        <taxon>Hypocreales</taxon>
        <taxon>Ophiocordycipitaceae</taxon>
        <taxon>Purpureocillium</taxon>
    </lineage>
</organism>